<dbReference type="PANTHER" id="PTHR42748">
    <property type="entry name" value="NITROGEN METABOLITE REPRESSION PROTEIN NMRA FAMILY MEMBER"/>
    <property type="match status" value="1"/>
</dbReference>
<feature type="domain" description="NmrA-like" evidence="3">
    <location>
        <begin position="4"/>
        <end position="265"/>
    </location>
</feature>
<accession>A0ABW5ECL2</accession>
<name>A0ABW5ECL2_9GAMM</name>
<dbReference type="SUPFAM" id="SSF51735">
    <property type="entry name" value="NAD(P)-binding Rossmann-fold domains"/>
    <property type="match status" value="1"/>
</dbReference>
<proteinExistence type="inferred from homology"/>
<dbReference type="Proteomes" id="UP001597425">
    <property type="component" value="Unassembled WGS sequence"/>
</dbReference>
<dbReference type="InterPro" id="IPR008030">
    <property type="entry name" value="NmrA-like"/>
</dbReference>
<dbReference type="Gene3D" id="3.40.50.720">
    <property type="entry name" value="NAD(P)-binding Rossmann-like Domain"/>
    <property type="match status" value="1"/>
</dbReference>
<dbReference type="RefSeq" id="WP_265721550.1">
    <property type="nucleotide sequence ID" value="NZ_JAPIVK010000012.1"/>
</dbReference>
<evidence type="ECO:0000313" key="4">
    <source>
        <dbReference type="EMBL" id="MFD2311007.1"/>
    </source>
</evidence>
<dbReference type="Pfam" id="PF05368">
    <property type="entry name" value="NmrA"/>
    <property type="match status" value="1"/>
</dbReference>
<evidence type="ECO:0000259" key="3">
    <source>
        <dbReference type="Pfam" id="PF05368"/>
    </source>
</evidence>
<dbReference type="InterPro" id="IPR051164">
    <property type="entry name" value="NmrA-like_oxidored"/>
</dbReference>
<dbReference type="PANTHER" id="PTHR42748:SF7">
    <property type="entry name" value="NMRA LIKE REDOX SENSOR 1-RELATED"/>
    <property type="match status" value="1"/>
</dbReference>
<comment type="caution">
    <text evidence="4">The sequence shown here is derived from an EMBL/GenBank/DDBJ whole genome shotgun (WGS) entry which is preliminary data.</text>
</comment>
<evidence type="ECO:0000256" key="1">
    <source>
        <dbReference type="ARBA" id="ARBA00006328"/>
    </source>
</evidence>
<protein>
    <submittedName>
        <fullName evidence="4">NmrA family NAD(P)-binding protein</fullName>
    </submittedName>
</protein>
<sequence length="300" mass="32571">MSREKKLIAVVGATGQQGAGVVTALKASGTFRVRALTRAPEHYRGPADEVVYADLDTPDTLVSAFRDAYGVFAVTNAWQPGTDEAAQCRAAIRAARGAGVTHFIWSTLPDVAGISANRFDVPHFSNKAAMDREVTAAGFKFHTFVMPGFYYQNFIQALTPTSQADGTRGWALPLDPAVEIEMADIADLGKLVAGAFHQPEKADDGIYLPLVGDRLSFNQIIEILRKQGHSLTFTRVPAKDFEEGFPGARELAQMMAWFEAYGYLGGNYRQQIKLAETIAGSSPGKFASWAQAHIPLDREG</sequence>
<dbReference type="Gene3D" id="3.90.25.10">
    <property type="entry name" value="UDP-galactose 4-epimerase, domain 1"/>
    <property type="match status" value="1"/>
</dbReference>
<reference evidence="5" key="1">
    <citation type="journal article" date="2019" name="Int. J. Syst. Evol. Microbiol.">
        <title>The Global Catalogue of Microorganisms (GCM) 10K type strain sequencing project: providing services to taxonomists for standard genome sequencing and annotation.</title>
        <authorList>
            <consortium name="The Broad Institute Genomics Platform"/>
            <consortium name="The Broad Institute Genome Sequencing Center for Infectious Disease"/>
            <person name="Wu L."/>
            <person name="Ma J."/>
        </authorList>
    </citation>
    <scope>NUCLEOTIDE SEQUENCE [LARGE SCALE GENOMIC DNA]</scope>
    <source>
        <strain evidence="5">KCTC 12848</strain>
    </source>
</reference>
<dbReference type="InterPro" id="IPR036291">
    <property type="entry name" value="NAD(P)-bd_dom_sf"/>
</dbReference>
<keyword evidence="5" id="KW-1185">Reference proteome</keyword>
<organism evidence="4 5">
    <name type="scientific">Microbulbifer halophilus</name>
    <dbReference type="NCBI Taxonomy" id="453963"/>
    <lineage>
        <taxon>Bacteria</taxon>
        <taxon>Pseudomonadati</taxon>
        <taxon>Pseudomonadota</taxon>
        <taxon>Gammaproteobacteria</taxon>
        <taxon>Cellvibrionales</taxon>
        <taxon>Microbulbiferaceae</taxon>
        <taxon>Microbulbifer</taxon>
    </lineage>
</organism>
<evidence type="ECO:0000313" key="5">
    <source>
        <dbReference type="Proteomes" id="UP001597425"/>
    </source>
</evidence>
<evidence type="ECO:0000256" key="2">
    <source>
        <dbReference type="ARBA" id="ARBA00022857"/>
    </source>
</evidence>
<comment type="similarity">
    <text evidence="1">Belongs to the NmrA-type oxidoreductase family.</text>
</comment>
<keyword evidence="2" id="KW-0521">NADP</keyword>
<dbReference type="EMBL" id="JBHUJD010000013">
    <property type="protein sequence ID" value="MFD2311007.1"/>
    <property type="molecule type" value="Genomic_DNA"/>
</dbReference>
<gene>
    <name evidence="4" type="ORF">ACFSKX_11330</name>
</gene>